<name>D6TWJ1_KTERA</name>
<organism evidence="5 6">
    <name type="scientific">Ktedonobacter racemifer DSM 44963</name>
    <dbReference type="NCBI Taxonomy" id="485913"/>
    <lineage>
        <taxon>Bacteria</taxon>
        <taxon>Bacillati</taxon>
        <taxon>Chloroflexota</taxon>
        <taxon>Ktedonobacteria</taxon>
        <taxon>Ktedonobacterales</taxon>
        <taxon>Ktedonobacteraceae</taxon>
        <taxon>Ktedonobacter</taxon>
    </lineage>
</organism>
<keyword evidence="6" id="KW-1185">Reference proteome</keyword>
<feature type="DNA-binding region" description="H-T-H motif" evidence="2">
    <location>
        <begin position="24"/>
        <end position="43"/>
    </location>
</feature>
<evidence type="ECO:0000313" key="6">
    <source>
        <dbReference type="Proteomes" id="UP000004508"/>
    </source>
</evidence>
<dbReference type="Gene3D" id="1.10.357.10">
    <property type="entry name" value="Tetracycline Repressor, domain 2"/>
    <property type="match status" value="1"/>
</dbReference>
<feature type="compositionally biased region" description="Basic and acidic residues" evidence="3">
    <location>
        <begin position="186"/>
        <end position="199"/>
    </location>
</feature>
<dbReference type="InterPro" id="IPR001647">
    <property type="entry name" value="HTH_TetR"/>
</dbReference>
<dbReference type="EMBL" id="ADVG01000003">
    <property type="protein sequence ID" value="EFH84574.1"/>
    <property type="molecule type" value="Genomic_DNA"/>
</dbReference>
<feature type="region of interest" description="Disordered" evidence="3">
    <location>
        <begin position="179"/>
        <end position="199"/>
    </location>
</feature>
<dbReference type="InterPro" id="IPR009057">
    <property type="entry name" value="Homeodomain-like_sf"/>
</dbReference>
<reference evidence="5 6" key="1">
    <citation type="journal article" date="2011" name="Stand. Genomic Sci.">
        <title>Non-contiguous finished genome sequence and contextual data of the filamentous soil bacterium Ktedonobacter racemifer type strain (SOSP1-21).</title>
        <authorList>
            <person name="Chang Y.J."/>
            <person name="Land M."/>
            <person name="Hauser L."/>
            <person name="Chertkov O."/>
            <person name="Del Rio T.G."/>
            <person name="Nolan M."/>
            <person name="Copeland A."/>
            <person name="Tice H."/>
            <person name="Cheng J.F."/>
            <person name="Lucas S."/>
            <person name="Han C."/>
            <person name="Goodwin L."/>
            <person name="Pitluck S."/>
            <person name="Ivanova N."/>
            <person name="Ovchinikova G."/>
            <person name="Pati A."/>
            <person name="Chen A."/>
            <person name="Palaniappan K."/>
            <person name="Mavromatis K."/>
            <person name="Liolios K."/>
            <person name="Brettin T."/>
            <person name="Fiebig A."/>
            <person name="Rohde M."/>
            <person name="Abt B."/>
            <person name="Goker M."/>
            <person name="Detter J.C."/>
            <person name="Woyke T."/>
            <person name="Bristow J."/>
            <person name="Eisen J.A."/>
            <person name="Markowitz V."/>
            <person name="Hugenholtz P."/>
            <person name="Kyrpides N.C."/>
            <person name="Klenk H.P."/>
            <person name="Lapidus A."/>
        </authorList>
    </citation>
    <scope>NUCLEOTIDE SEQUENCE [LARGE SCALE GENOMIC DNA]</scope>
    <source>
        <strain evidence="6">DSM 44963</strain>
    </source>
</reference>
<dbReference type="AlphaFoldDB" id="D6TWJ1"/>
<dbReference type="SUPFAM" id="SSF46689">
    <property type="entry name" value="Homeodomain-like"/>
    <property type="match status" value="1"/>
</dbReference>
<dbReference type="Proteomes" id="UP000004508">
    <property type="component" value="Unassembled WGS sequence"/>
</dbReference>
<sequence length="199" mass="22217">MEHTRDLILEGLIRTMANGAVTWSIPDVARESGVSVPTIYRYFRTKQELVEGLGAYVVRKAGFTDLLPPHSPQELIAMVRQMYLRAADMSEAMKMASLSELAQEIRKESIPLRLKMIETALAPVLPFFAEHERIYLVRMVLLLSSSALIRALDQYLGLTGAEAADTISWAFWALTRAGSADASTSSKEDSERDQQNPEQ</sequence>
<dbReference type="PROSITE" id="PS50977">
    <property type="entry name" value="HTH_TETR_2"/>
    <property type="match status" value="1"/>
</dbReference>
<protein>
    <submittedName>
        <fullName evidence="5">Transcriptional regulator, TetR family</fullName>
    </submittedName>
</protein>
<feature type="domain" description="HTH tetR-type" evidence="4">
    <location>
        <begin position="2"/>
        <end position="61"/>
    </location>
</feature>
<evidence type="ECO:0000256" key="2">
    <source>
        <dbReference type="PROSITE-ProRule" id="PRU00335"/>
    </source>
</evidence>
<evidence type="ECO:0000313" key="5">
    <source>
        <dbReference type="EMBL" id="EFH84574.1"/>
    </source>
</evidence>
<accession>D6TWJ1</accession>
<evidence type="ECO:0000259" key="4">
    <source>
        <dbReference type="PROSITE" id="PS50977"/>
    </source>
</evidence>
<dbReference type="GO" id="GO:0003677">
    <property type="term" value="F:DNA binding"/>
    <property type="evidence" value="ECO:0007669"/>
    <property type="project" value="UniProtKB-UniRule"/>
</dbReference>
<proteinExistence type="predicted"/>
<keyword evidence="1 2" id="KW-0238">DNA-binding</keyword>
<comment type="caution">
    <text evidence="5">The sequence shown here is derived from an EMBL/GenBank/DDBJ whole genome shotgun (WGS) entry which is preliminary data.</text>
</comment>
<gene>
    <name evidence="5" type="ORF">Krac_5649</name>
</gene>
<evidence type="ECO:0000256" key="3">
    <source>
        <dbReference type="SAM" id="MobiDB-lite"/>
    </source>
</evidence>
<dbReference type="Pfam" id="PF00440">
    <property type="entry name" value="TetR_N"/>
    <property type="match status" value="1"/>
</dbReference>
<dbReference type="InParanoid" id="D6TWJ1"/>
<evidence type="ECO:0000256" key="1">
    <source>
        <dbReference type="ARBA" id="ARBA00023125"/>
    </source>
</evidence>